<feature type="transmembrane region" description="Helical" evidence="7">
    <location>
        <begin position="25"/>
        <end position="46"/>
    </location>
</feature>
<gene>
    <name evidence="8" type="ORF">V1264_021514</name>
</gene>
<evidence type="ECO:0000256" key="2">
    <source>
        <dbReference type="ARBA" id="ARBA00006772"/>
    </source>
</evidence>
<dbReference type="Pfam" id="PF00939">
    <property type="entry name" value="Na_sulph_symp"/>
    <property type="match status" value="1"/>
</dbReference>
<feature type="compositionally biased region" description="Basic and acidic residues" evidence="6">
    <location>
        <begin position="185"/>
        <end position="194"/>
    </location>
</feature>
<feature type="transmembrane region" description="Helical" evidence="7">
    <location>
        <begin position="452"/>
        <end position="471"/>
    </location>
</feature>
<comment type="caution">
    <text evidence="8">The sequence shown here is derived from an EMBL/GenBank/DDBJ whole genome shotgun (WGS) entry which is preliminary data.</text>
</comment>
<dbReference type="InterPro" id="IPR001898">
    <property type="entry name" value="SLC13A/DASS"/>
</dbReference>
<sequence>MDVSRDCVDNFRLNPSPPHSRVKTFISHLWAIRGPFLFVFLLLVLLPLGLSDSKATRCAYVLIVMAVLWLTEAIPIAATALLPLFMLPMVGVLKSKEVSKSYISDTSMLFLGGLVIAVAVEDWNLHRRIAVAVLRIVGTDPKFVMLGLMLPTWFMSMWISNTAAASMMIPIANAVVVQMGSVKNDDETCTKDNENGGARTGSTSSQPTTKEVYVSALELLARAGDPYKPAFDLSQPRMDESFQMEIKQSISTSIDPVINPADQPSITEPTALPEDKNVHAAAGFSANPTPETVPERSQDYLRLSRGMCLAIAYSTTIGGVCTLIGTPPNIVLKGAVDDFFNERYIELGKVPQGSGVTFGNFMAMAFPMSVIILIMTWGLLVILFLRGNAFGKITPAQKKAVKGVIQLEWEKLGPLSLAEMEVAALFCLLAILWISRDPKQVPGWAELFSKGYVSDSTAAMLVVVLLFLLPAKVPRVFCLRKEEHSQEPYFTPLLTWKKVDKNLSWGILILLGGGFALANACKVSGLSAQLGHQLNSLLTLRPWVLNLILSFVVAAATEVTSNVAIATLLMPIMSEIAVQIKVNPVYLMTSAALASSFAFMLPGGTPPNAIVFAYGDLRVADMAYAGLFMNVLAVLTLTLGLNTWGDALFDFYTMPDIFINATGT</sequence>
<evidence type="ECO:0000256" key="5">
    <source>
        <dbReference type="ARBA" id="ARBA00023136"/>
    </source>
</evidence>
<dbReference type="GO" id="GO:0005310">
    <property type="term" value="F:dicarboxylic acid transmembrane transporter activity"/>
    <property type="evidence" value="ECO:0007669"/>
    <property type="project" value="UniProtKB-ARBA"/>
</dbReference>
<evidence type="ECO:0000256" key="1">
    <source>
        <dbReference type="ARBA" id="ARBA00004141"/>
    </source>
</evidence>
<dbReference type="Proteomes" id="UP001374579">
    <property type="component" value="Unassembled WGS sequence"/>
</dbReference>
<feature type="transmembrane region" description="Helical" evidence="7">
    <location>
        <begin position="622"/>
        <end position="644"/>
    </location>
</feature>
<evidence type="ECO:0000256" key="6">
    <source>
        <dbReference type="SAM" id="MobiDB-lite"/>
    </source>
</evidence>
<keyword evidence="3 7" id="KW-0812">Transmembrane</keyword>
<feature type="transmembrane region" description="Helical" evidence="7">
    <location>
        <begin position="547"/>
        <end position="573"/>
    </location>
</feature>
<comment type="similarity">
    <text evidence="2">Belongs to the SLC13A/DASS transporter (TC 2.A.47) family. NADC subfamily.</text>
</comment>
<evidence type="ECO:0000313" key="8">
    <source>
        <dbReference type="EMBL" id="KAK7087465.1"/>
    </source>
</evidence>
<dbReference type="EMBL" id="JBAMIC010004070">
    <property type="protein sequence ID" value="KAK7087465.1"/>
    <property type="molecule type" value="Genomic_DNA"/>
</dbReference>
<feature type="region of interest" description="Disordered" evidence="6">
    <location>
        <begin position="255"/>
        <end position="274"/>
    </location>
</feature>
<reference evidence="8 9" key="1">
    <citation type="submission" date="2024-02" db="EMBL/GenBank/DDBJ databases">
        <title>Chromosome-scale genome assembly of the rough periwinkle Littorina saxatilis.</title>
        <authorList>
            <person name="De Jode A."/>
            <person name="Faria R."/>
            <person name="Formenti G."/>
            <person name="Sims Y."/>
            <person name="Smith T.P."/>
            <person name="Tracey A."/>
            <person name="Wood J.M.D."/>
            <person name="Zagrodzka Z.B."/>
            <person name="Johannesson K."/>
            <person name="Butlin R.K."/>
            <person name="Leder E.H."/>
        </authorList>
    </citation>
    <scope>NUCLEOTIDE SEQUENCE [LARGE SCALE GENOMIC DNA]</scope>
    <source>
        <strain evidence="8">Snail1</strain>
        <tissue evidence="8">Muscle</tissue>
    </source>
</reference>
<feature type="transmembrane region" description="Helical" evidence="7">
    <location>
        <begin position="503"/>
        <end position="527"/>
    </location>
</feature>
<dbReference type="GO" id="GO:0005886">
    <property type="term" value="C:plasma membrane"/>
    <property type="evidence" value="ECO:0007669"/>
    <property type="project" value="TreeGrafter"/>
</dbReference>
<evidence type="ECO:0000313" key="9">
    <source>
        <dbReference type="Proteomes" id="UP001374579"/>
    </source>
</evidence>
<keyword evidence="9" id="KW-1185">Reference proteome</keyword>
<feature type="region of interest" description="Disordered" evidence="6">
    <location>
        <begin position="185"/>
        <end position="208"/>
    </location>
</feature>
<dbReference type="GO" id="GO:0015556">
    <property type="term" value="F:C4-dicarboxylate transmembrane transporter activity"/>
    <property type="evidence" value="ECO:0007669"/>
    <property type="project" value="UniProtKB-ARBA"/>
</dbReference>
<feature type="transmembrane region" description="Helical" evidence="7">
    <location>
        <begin position="361"/>
        <end position="385"/>
    </location>
</feature>
<feature type="transmembrane region" description="Helical" evidence="7">
    <location>
        <begin position="306"/>
        <end position="325"/>
    </location>
</feature>
<keyword evidence="5 7" id="KW-0472">Membrane</keyword>
<feature type="transmembrane region" description="Helical" evidence="7">
    <location>
        <begin position="412"/>
        <end position="432"/>
    </location>
</feature>
<evidence type="ECO:0000256" key="4">
    <source>
        <dbReference type="ARBA" id="ARBA00022989"/>
    </source>
</evidence>
<dbReference type="AlphaFoldDB" id="A0AAN9AIB3"/>
<feature type="transmembrane region" description="Helical" evidence="7">
    <location>
        <begin position="58"/>
        <end position="82"/>
    </location>
</feature>
<accession>A0AAN9AIB3</accession>
<dbReference type="PANTHER" id="PTHR10283">
    <property type="entry name" value="SOLUTE CARRIER FAMILY 13 MEMBER"/>
    <property type="match status" value="1"/>
</dbReference>
<evidence type="ECO:0000256" key="3">
    <source>
        <dbReference type="ARBA" id="ARBA00022692"/>
    </source>
</evidence>
<dbReference type="PANTHER" id="PTHR10283:SF82">
    <property type="entry name" value="SOLUTE CARRIER FAMILY 13 MEMBER 2"/>
    <property type="match status" value="1"/>
</dbReference>
<protein>
    <submittedName>
        <fullName evidence="8">Uncharacterized protein</fullName>
    </submittedName>
</protein>
<proteinExistence type="inferred from homology"/>
<keyword evidence="4 7" id="KW-1133">Transmembrane helix</keyword>
<feature type="transmembrane region" description="Helical" evidence="7">
    <location>
        <begin position="585"/>
        <end position="602"/>
    </location>
</feature>
<evidence type="ECO:0000256" key="7">
    <source>
        <dbReference type="SAM" id="Phobius"/>
    </source>
</evidence>
<comment type="subcellular location">
    <subcellularLocation>
        <location evidence="1">Membrane</location>
        <topology evidence="1">Multi-pass membrane protein</topology>
    </subcellularLocation>
</comment>
<name>A0AAN9AIB3_9CAEN</name>
<feature type="transmembrane region" description="Helical" evidence="7">
    <location>
        <begin position="157"/>
        <end position="177"/>
    </location>
</feature>
<organism evidence="8 9">
    <name type="scientific">Littorina saxatilis</name>
    <dbReference type="NCBI Taxonomy" id="31220"/>
    <lineage>
        <taxon>Eukaryota</taxon>
        <taxon>Metazoa</taxon>
        <taxon>Spiralia</taxon>
        <taxon>Lophotrochozoa</taxon>
        <taxon>Mollusca</taxon>
        <taxon>Gastropoda</taxon>
        <taxon>Caenogastropoda</taxon>
        <taxon>Littorinimorpha</taxon>
        <taxon>Littorinoidea</taxon>
        <taxon>Littorinidae</taxon>
        <taxon>Littorina</taxon>
    </lineage>
</organism>